<protein>
    <submittedName>
        <fullName evidence="1">Uncharacterized protein</fullName>
    </submittedName>
</protein>
<accession>A0A1W2FET3</accession>
<evidence type="ECO:0000313" key="2">
    <source>
        <dbReference type="Proteomes" id="UP000192674"/>
    </source>
</evidence>
<gene>
    <name evidence="1" type="ORF">SAMN05661093_06479</name>
</gene>
<organism evidence="1 2">
    <name type="scientific">Kibdelosporangium aridum</name>
    <dbReference type="NCBI Taxonomy" id="2030"/>
    <lineage>
        <taxon>Bacteria</taxon>
        <taxon>Bacillati</taxon>
        <taxon>Actinomycetota</taxon>
        <taxon>Actinomycetes</taxon>
        <taxon>Pseudonocardiales</taxon>
        <taxon>Pseudonocardiaceae</taxon>
        <taxon>Kibdelosporangium</taxon>
    </lineage>
</organism>
<reference evidence="1 2" key="1">
    <citation type="submission" date="2017-04" db="EMBL/GenBank/DDBJ databases">
        <authorList>
            <person name="Afonso C.L."/>
            <person name="Miller P.J."/>
            <person name="Scott M.A."/>
            <person name="Spackman E."/>
            <person name="Goraichik I."/>
            <person name="Dimitrov K.M."/>
            <person name="Suarez D.L."/>
            <person name="Swayne D.E."/>
        </authorList>
    </citation>
    <scope>NUCLEOTIDE SEQUENCE [LARGE SCALE GENOMIC DNA]</scope>
    <source>
        <strain evidence="1 2">DSM 43828</strain>
    </source>
</reference>
<proteinExistence type="predicted"/>
<dbReference type="AlphaFoldDB" id="A0A1W2FET3"/>
<name>A0A1W2FET3_KIBAR</name>
<evidence type="ECO:0000313" key="1">
    <source>
        <dbReference type="EMBL" id="SMD20555.1"/>
    </source>
</evidence>
<dbReference type="EMBL" id="FWXV01000006">
    <property type="protein sequence ID" value="SMD20555.1"/>
    <property type="molecule type" value="Genomic_DNA"/>
</dbReference>
<dbReference type="Proteomes" id="UP000192674">
    <property type="component" value="Unassembled WGS sequence"/>
</dbReference>
<sequence length="103" mass="10654">MPENAQRFDWQCDGSYSATSITFKPDGTFTAGAGPGVWVIQAGMLTFQFDGIRTTYSSASSSGTGIQSTFGDFGGVNGCHLLLGPGSTLATTDTTETLGVDGR</sequence>
<keyword evidence="2" id="KW-1185">Reference proteome</keyword>